<dbReference type="PANTHER" id="PTHR30097:SF4">
    <property type="entry name" value="SLR6042 PROTEIN"/>
    <property type="match status" value="1"/>
</dbReference>
<accession>A0A9D9EEL8</accession>
<dbReference type="InterPro" id="IPR006143">
    <property type="entry name" value="RND_pump_MFP"/>
</dbReference>
<reference evidence="4" key="1">
    <citation type="submission" date="2020-10" db="EMBL/GenBank/DDBJ databases">
        <authorList>
            <person name="Gilroy R."/>
        </authorList>
    </citation>
    <scope>NUCLEOTIDE SEQUENCE</scope>
    <source>
        <strain evidence="4">D5-748</strain>
    </source>
</reference>
<reference evidence="4" key="2">
    <citation type="journal article" date="2021" name="PeerJ">
        <title>Extensive microbial diversity within the chicken gut microbiome revealed by metagenomics and culture.</title>
        <authorList>
            <person name="Gilroy R."/>
            <person name="Ravi A."/>
            <person name="Getino M."/>
            <person name="Pursley I."/>
            <person name="Horton D.L."/>
            <person name="Alikhan N.F."/>
            <person name="Baker D."/>
            <person name="Gharbi K."/>
            <person name="Hall N."/>
            <person name="Watson M."/>
            <person name="Adriaenssens E.M."/>
            <person name="Foster-Nyarko E."/>
            <person name="Jarju S."/>
            <person name="Secka A."/>
            <person name="Antonio M."/>
            <person name="Oren A."/>
            <person name="Chaudhuri R.R."/>
            <person name="La Ragione R."/>
            <person name="Hildebrand F."/>
            <person name="Pallen M.J."/>
        </authorList>
    </citation>
    <scope>NUCLEOTIDE SEQUENCE</scope>
    <source>
        <strain evidence="4">D5-748</strain>
    </source>
</reference>
<evidence type="ECO:0000256" key="1">
    <source>
        <dbReference type="ARBA" id="ARBA00009477"/>
    </source>
</evidence>
<dbReference type="EMBL" id="JADIMO010000094">
    <property type="protein sequence ID" value="MBO8445463.1"/>
    <property type="molecule type" value="Genomic_DNA"/>
</dbReference>
<dbReference type="PANTHER" id="PTHR30097">
    <property type="entry name" value="CATION EFFLUX SYSTEM PROTEIN CUSB"/>
    <property type="match status" value="1"/>
</dbReference>
<dbReference type="GO" id="GO:0022857">
    <property type="term" value="F:transmembrane transporter activity"/>
    <property type="evidence" value="ECO:0007669"/>
    <property type="project" value="InterPro"/>
</dbReference>
<comment type="caution">
    <text evidence="4">The sequence shown here is derived from an EMBL/GenBank/DDBJ whole genome shotgun (WGS) entry which is preliminary data.</text>
</comment>
<dbReference type="Gene3D" id="2.40.50.100">
    <property type="match status" value="1"/>
</dbReference>
<comment type="similarity">
    <text evidence="1">Belongs to the membrane fusion protein (MFP) (TC 8.A.1) family.</text>
</comment>
<dbReference type="GO" id="GO:0060003">
    <property type="term" value="P:copper ion export"/>
    <property type="evidence" value="ECO:0007669"/>
    <property type="project" value="TreeGrafter"/>
</dbReference>
<evidence type="ECO:0000313" key="4">
    <source>
        <dbReference type="EMBL" id="MBO8445463.1"/>
    </source>
</evidence>
<keyword evidence="2" id="KW-0813">Transport</keyword>
<dbReference type="GO" id="GO:0015679">
    <property type="term" value="P:plasma membrane copper ion transport"/>
    <property type="evidence" value="ECO:0007669"/>
    <property type="project" value="TreeGrafter"/>
</dbReference>
<sequence>MKRLILVLGAAGMLLLWSCGTGHNHGENHEEHGAEAAAHDHLHHDAEEAAHHHDGEDPHDHDAMHGHEVAGHEEDAHGHAAGEAGEGHTDEIVIPAEKAAAAGIVAETVVPGPFSGVIKTGGQILPAQGDEMTVVAPADGIVSFGGNYVEGSEVDGGKPLFSIVSGGIQDGNRIGKAKVAYETAKAEYERASGLVESRIVSQKDFLRIKEEYENARMAYEALKPNADGTGVVVEAPFKGYVKSLLVSEGDYVPMGTPLASVTQNRRLVLKADLSQRYYGRLGQIVSANFMTPYDDHVQSIASLGGRLVSSGRSSSDGSYYIPVTFEFDNRGSVVPGSFAEVWLLTSKRENVLSLPVSAITEEQGLYFVYLKMDASCYTKREVTLGESDGARTEILSGIKAGDNVVVKGAYNVRLASASNAIPAHTHNH</sequence>
<dbReference type="AlphaFoldDB" id="A0A9D9EEL8"/>
<evidence type="ECO:0000313" key="5">
    <source>
        <dbReference type="Proteomes" id="UP000823619"/>
    </source>
</evidence>
<dbReference type="InterPro" id="IPR051909">
    <property type="entry name" value="MFP_Cation_Efflux"/>
</dbReference>
<dbReference type="GO" id="GO:0016020">
    <property type="term" value="C:membrane"/>
    <property type="evidence" value="ECO:0007669"/>
    <property type="project" value="InterPro"/>
</dbReference>
<dbReference type="Gene3D" id="2.40.30.170">
    <property type="match status" value="1"/>
</dbReference>
<dbReference type="Pfam" id="PF25975">
    <property type="entry name" value="CzcB_C"/>
    <property type="match status" value="1"/>
</dbReference>
<dbReference type="Gene3D" id="1.10.287.470">
    <property type="entry name" value="Helix hairpin bin"/>
    <property type="match status" value="1"/>
</dbReference>
<evidence type="ECO:0000259" key="3">
    <source>
        <dbReference type="Pfam" id="PF25975"/>
    </source>
</evidence>
<proteinExistence type="inferred from homology"/>
<dbReference type="NCBIfam" id="TIGR01730">
    <property type="entry name" value="RND_mfp"/>
    <property type="match status" value="1"/>
</dbReference>
<feature type="domain" description="CzcB-like C-terminal circularly permuted SH3-like" evidence="3">
    <location>
        <begin position="354"/>
        <end position="412"/>
    </location>
</feature>
<dbReference type="SUPFAM" id="SSF111369">
    <property type="entry name" value="HlyD-like secretion proteins"/>
    <property type="match status" value="1"/>
</dbReference>
<dbReference type="InterPro" id="IPR058649">
    <property type="entry name" value="CzcB_C"/>
</dbReference>
<protein>
    <submittedName>
        <fullName evidence="4">Efflux RND transporter periplasmic adaptor subunit</fullName>
    </submittedName>
</protein>
<name>A0A9D9EEL8_9BACT</name>
<dbReference type="GO" id="GO:0030313">
    <property type="term" value="C:cell envelope"/>
    <property type="evidence" value="ECO:0007669"/>
    <property type="project" value="TreeGrafter"/>
</dbReference>
<gene>
    <name evidence="4" type="ORF">IAC23_07200</name>
</gene>
<organism evidence="4 5">
    <name type="scientific">Candidatus Cryptobacteroides merdavium</name>
    <dbReference type="NCBI Taxonomy" id="2840769"/>
    <lineage>
        <taxon>Bacteria</taxon>
        <taxon>Pseudomonadati</taxon>
        <taxon>Bacteroidota</taxon>
        <taxon>Bacteroidia</taxon>
        <taxon>Bacteroidales</taxon>
        <taxon>Candidatus Cryptobacteroides</taxon>
    </lineage>
</organism>
<dbReference type="Proteomes" id="UP000823619">
    <property type="component" value="Unassembled WGS sequence"/>
</dbReference>
<dbReference type="Gene3D" id="2.40.420.20">
    <property type="match status" value="1"/>
</dbReference>
<evidence type="ECO:0000256" key="2">
    <source>
        <dbReference type="ARBA" id="ARBA00022448"/>
    </source>
</evidence>